<protein>
    <recommendedName>
        <fullName evidence="3">Proteasome maturation factor UMP1</fullName>
    </recommendedName>
</protein>
<dbReference type="GeneID" id="24270344"/>
<sequence length="124" mass="14713">MESAHLDRLNYDFRIKDVTTIRDINLQAKENNIEHFHNQILLNEEKNFLKRTGLLYGSQEVFKHIMDRDIVAMSRRLPGIKSSMLSLDVLRNSIDRIEAHEYMENLSHYTLEPVSEIIERKMNI</sequence>
<organism evidence="1 2">
    <name type="scientific">Plasmodium fragile</name>
    <dbReference type="NCBI Taxonomy" id="5857"/>
    <lineage>
        <taxon>Eukaryota</taxon>
        <taxon>Sar</taxon>
        <taxon>Alveolata</taxon>
        <taxon>Apicomplexa</taxon>
        <taxon>Aconoidasida</taxon>
        <taxon>Haemosporida</taxon>
        <taxon>Plasmodiidae</taxon>
        <taxon>Plasmodium</taxon>
        <taxon>Plasmodium (Plasmodium)</taxon>
    </lineage>
</organism>
<proteinExistence type="predicted"/>
<accession>A0A0D9QE99</accession>
<name>A0A0D9QE99_PLAFR</name>
<reference evidence="1 2" key="1">
    <citation type="submission" date="2014-03" db="EMBL/GenBank/DDBJ databases">
        <title>The Genome Sequence of Plasmodium fragile nilgiri.</title>
        <authorList>
            <consortium name="The Broad Institute Genomics Platform"/>
            <consortium name="The Broad Institute Genome Sequencing Center for Infectious Disease"/>
            <person name="Neafsey D."/>
            <person name="Duraisingh M."/>
            <person name="Young S.K."/>
            <person name="Zeng Q."/>
            <person name="Gargeya S."/>
            <person name="Abouelleil A."/>
            <person name="Alvarado L."/>
            <person name="Chapman S.B."/>
            <person name="Gainer-Dewar J."/>
            <person name="Goldberg J."/>
            <person name="Griggs A."/>
            <person name="Gujja S."/>
            <person name="Hansen M."/>
            <person name="Howarth C."/>
            <person name="Imamovic A."/>
            <person name="Larimer J."/>
            <person name="Pearson M."/>
            <person name="Poon T.W."/>
            <person name="Priest M."/>
            <person name="Roberts A."/>
            <person name="Saif S."/>
            <person name="Shea T."/>
            <person name="Sykes S."/>
            <person name="Wortman J."/>
            <person name="Nusbaum C."/>
            <person name="Birren B."/>
        </authorList>
    </citation>
    <scope>NUCLEOTIDE SEQUENCE [LARGE SCALE GENOMIC DNA]</scope>
    <source>
        <strain evidence="2">nilgiri</strain>
    </source>
</reference>
<dbReference type="OrthoDB" id="15001at2759"/>
<dbReference type="VEuPathDB" id="PlasmoDB:AK88_05030"/>
<evidence type="ECO:0008006" key="3">
    <source>
        <dbReference type="Google" id="ProtNLM"/>
    </source>
</evidence>
<dbReference type="EMBL" id="KQ001732">
    <property type="protein sequence ID" value="KJP85328.1"/>
    <property type="molecule type" value="Genomic_DNA"/>
</dbReference>
<dbReference type="Pfam" id="PF05348">
    <property type="entry name" value="UMP1"/>
    <property type="match status" value="1"/>
</dbReference>
<keyword evidence="2" id="KW-1185">Reference proteome</keyword>
<dbReference type="RefSeq" id="XP_012338057.1">
    <property type="nucleotide sequence ID" value="XM_012482634.1"/>
</dbReference>
<dbReference type="AlphaFoldDB" id="A0A0D9QE99"/>
<dbReference type="OMA" id="HEYMENL"/>
<dbReference type="Proteomes" id="UP000054561">
    <property type="component" value="Unassembled WGS sequence"/>
</dbReference>
<evidence type="ECO:0000313" key="2">
    <source>
        <dbReference type="Proteomes" id="UP000054561"/>
    </source>
</evidence>
<evidence type="ECO:0000313" key="1">
    <source>
        <dbReference type="EMBL" id="KJP85328.1"/>
    </source>
</evidence>
<gene>
    <name evidence="1" type="ORF">AK88_05030</name>
</gene>